<proteinExistence type="predicted"/>
<name>A0ABD1PGQ0_9LAMI</name>
<evidence type="ECO:0000313" key="1">
    <source>
        <dbReference type="EMBL" id="KAL2462839.1"/>
    </source>
</evidence>
<evidence type="ECO:0000313" key="2">
    <source>
        <dbReference type="Proteomes" id="UP001604277"/>
    </source>
</evidence>
<dbReference type="EMBL" id="JBFOLJ010000020">
    <property type="protein sequence ID" value="KAL2462839.1"/>
    <property type="molecule type" value="Genomic_DNA"/>
</dbReference>
<dbReference type="AlphaFoldDB" id="A0ABD1PGQ0"/>
<keyword evidence="2" id="KW-1185">Reference proteome</keyword>
<dbReference type="Proteomes" id="UP001604277">
    <property type="component" value="Unassembled WGS sequence"/>
</dbReference>
<reference evidence="2" key="1">
    <citation type="submission" date="2024-07" db="EMBL/GenBank/DDBJ databases">
        <title>Two chromosome-level genome assemblies of Korean endemic species Abeliophyllum distichum and Forsythia ovata (Oleaceae).</title>
        <authorList>
            <person name="Jang H."/>
        </authorList>
    </citation>
    <scope>NUCLEOTIDE SEQUENCE [LARGE SCALE GENOMIC DNA]</scope>
</reference>
<protein>
    <submittedName>
        <fullName evidence="1">Uncharacterized protein</fullName>
    </submittedName>
</protein>
<sequence>MFNLNFYLKTLISCLRNPNLYPCISLLHSPPSKKSLPSNPAIQLILDEAQDFGISKPSSSSFQTNLSVNNGKEILPHKNCGDTSKIQISHPWPEWVDLMEKQLKNEYFKGIGDTFGSKCKMGTKEANLGTKTFFFGDGVNLEAVEIQEHTEQATTPFHQNYKKEAAERKTNTRRRSGSYERLQHTLLNGSDYILKPGGVTANIIQVLFYTLNAVTKNKLKP</sequence>
<organism evidence="1 2">
    <name type="scientific">Forsythia ovata</name>
    <dbReference type="NCBI Taxonomy" id="205694"/>
    <lineage>
        <taxon>Eukaryota</taxon>
        <taxon>Viridiplantae</taxon>
        <taxon>Streptophyta</taxon>
        <taxon>Embryophyta</taxon>
        <taxon>Tracheophyta</taxon>
        <taxon>Spermatophyta</taxon>
        <taxon>Magnoliopsida</taxon>
        <taxon>eudicotyledons</taxon>
        <taxon>Gunneridae</taxon>
        <taxon>Pentapetalae</taxon>
        <taxon>asterids</taxon>
        <taxon>lamiids</taxon>
        <taxon>Lamiales</taxon>
        <taxon>Oleaceae</taxon>
        <taxon>Forsythieae</taxon>
        <taxon>Forsythia</taxon>
    </lineage>
</organism>
<accession>A0ABD1PGQ0</accession>
<comment type="caution">
    <text evidence="1">The sequence shown here is derived from an EMBL/GenBank/DDBJ whole genome shotgun (WGS) entry which is preliminary data.</text>
</comment>
<gene>
    <name evidence="1" type="ORF">Fot_54076</name>
</gene>